<proteinExistence type="predicted"/>
<feature type="signal peptide" evidence="1">
    <location>
        <begin position="1"/>
        <end position="20"/>
    </location>
</feature>
<accession>A0A0D0C263</accession>
<reference evidence="2 3" key="1">
    <citation type="submission" date="2014-04" db="EMBL/GenBank/DDBJ databases">
        <title>Evolutionary Origins and Diversification of the Mycorrhizal Mutualists.</title>
        <authorList>
            <consortium name="DOE Joint Genome Institute"/>
            <consortium name="Mycorrhizal Genomics Consortium"/>
            <person name="Kohler A."/>
            <person name="Kuo A."/>
            <person name="Nagy L.G."/>
            <person name="Floudas D."/>
            <person name="Copeland A."/>
            <person name="Barry K.W."/>
            <person name="Cichocki N."/>
            <person name="Veneault-Fourrey C."/>
            <person name="LaButti K."/>
            <person name="Lindquist E.A."/>
            <person name="Lipzen A."/>
            <person name="Lundell T."/>
            <person name="Morin E."/>
            <person name="Murat C."/>
            <person name="Riley R."/>
            <person name="Ohm R."/>
            <person name="Sun H."/>
            <person name="Tunlid A."/>
            <person name="Henrissat B."/>
            <person name="Grigoriev I.V."/>
            <person name="Hibbett D.S."/>
            <person name="Martin F."/>
        </authorList>
    </citation>
    <scope>NUCLEOTIDE SEQUENCE [LARGE SCALE GENOMIC DNA]</scope>
    <source>
        <strain evidence="2 3">FD-317 M1</strain>
    </source>
</reference>
<evidence type="ECO:0000313" key="3">
    <source>
        <dbReference type="Proteomes" id="UP000053593"/>
    </source>
</evidence>
<sequence>MRDITALTFTLLAIATPIFASPMPFIHATSSSHEGGAHTRNDTGEVQEIVRPSSQGSQGPSNTYNANHITYILSLYDEPNCRGVSKYGQVISGFVPGTETHDMPEGHKLKCIKAVNDFHQPCNVTIIPSSRGSKPVLENGWKKGVYKLNREASGLEVTCAAQRGGAERANE</sequence>
<evidence type="ECO:0000256" key="1">
    <source>
        <dbReference type="SAM" id="SignalP"/>
    </source>
</evidence>
<protein>
    <submittedName>
        <fullName evidence="2">Uncharacterized protein</fullName>
    </submittedName>
</protein>
<gene>
    <name evidence="2" type="ORF">GYMLUDRAFT_263690</name>
</gene>
<name>A0A0D0C263_9AGAR</name>
<keyword evidence="3" id="KW-1185">Reference proteome</keyword>
<dbReference type="EMBL" id="KN834798">
    <property type="protein sequence ID" value="KIK56389.1"/>
    <property type="molecule type" value="Genomic_DNA"/>
</dbReference>
<dbReference type="AlphaFoldDB" id="A0A0D0C263"/>
<keyword evidence="1" id="KW-0732">Signal</keyword>
<dbReference type="HOGENOM" id="CLU_1749872_0_0_1"/>
<dbReference type="Proteomes" id="UP000053593">
    <property type="component" value="Unassembled WGS sequence"/>
</dbReference>
<feature type="chain" id="PRO_5002207630" evidence="1">
    <location>
        <begin position="21"/>
        <end position="171"/>
    </location>
</feature>
<evidence type="ECO:0000313" key="2">
    <source>
        <dbReference type="EMBL" id="KIK56389.1"/>
    </source>
</evidence>
<organism evidence="2 3">
    <name type="scientific">Collybiopsis luxurians FD-317 M1</name>
    <dbReference type="NCBI Taxonomy" id="944289"/>
    <lineage>
        <taxon>Eukaryota</taxon>
        <taxon>Fungi</taxon>
        <taxon>Dikarya</taxon>
        <taxon>Basidiomycota</taxon>
        <taxon>Agaricomycotina</taxon>
        <taxon>Agaricomycetes</taxon>
        <taxon>Agaricomycetidae</taxon>
        <taxon>Agaricales</taxon>
        <taxon>Marasmiineae</taxon>
        <taxon>Omphalotaceae</taxon>
        <taxon>Collybiopsis</taxon>
        <taxon>Collybiopsis luxurians</taxon>
    </lineage>
</organism>